<comment type="caution">
    <text evidence="1">The sequence shown here is derived from an EMBL/GenBank/DDBJ whole genome shotgun (WGS) entry which is preliminary data.</text>
</comment>
<dbReference type="EMBL" id="NQWH01000018">
    <property type="protein sequence ID" value="PHP27131.1"/>
    <property type="molecule type" value="Genomic_DNA"/>
</dbReference>
<dbReference type="Proteomes" id="UP000221860">
    <property type="component" value="Unassembled WGS sequence"/>
</dbReference>
<proteinExistence type="predicted"/>
<evidence type="ECO:0000313" key="1">
    <source>
        <dbReference type="EMBL" id="PHP27131.1"/>
    </source>
</evidence>
<dbReference type="RefSeq" id="WP_099277733.1">
    <property type="nucleotide sequence ID" value="NZ_KZ304963.1"/>
</dbReference>
<name>A0A2G1MEH8_9RHOB</name>
<organism evidence="1 2">
    <name type="scientific">Limimaricola cinnabarinus</name>
    <dbReference type="NCBI Taxonomy" id="1125964"/>
    <lineage>
        <taxon>Bacteria</taxon>
        <taxon>Pseudomonadati</taxon>
        <taxon>Pseudomonadota</taxon>
        <taxon>Alphaproteobacteria</taxon>
        <taxon>Rhodobacterales</taxon>
        <taxon>Paracoccaceae</taxon>
        <taxon>Limimaricola</taxon>
    </lineage>
</organism>
<sequence>MFAAAQPIEAPERSVSQAEAGPLVRTTVLLARVWELRDAQMVAILGGMQPESWRRWRAGRVEIVDRERLRRMALLRDIHVTTRTEAARLGAADWIRARQPRLDRRSPLEMMASGRIADLIRLRDAYAPLAA</sequence>
<reference evidence="1 2" key="1">
    <citation type="submission" date="2017-08" db="EMBL/GenBank/DDBJ databases">
        <title>Draft Genome Sequence of Loktanella cinnabarina Strain XM1, Isolated from Coastal Surface Water.</title>
        <authorList>
            <person name="Ma R."/>
            <person name="Wang J."/>
            <person name="Wang Q."/>
            <person name="Ma Z."/>
            <person name="Li J."/>
            <person name="Chen L."/>
        </authorList>
    </citation>
    <scope>NUCLEOTIDE SEQUENCE [LARGE SCALE GENOMIC DNA]</scope>
    <source>
        <strain evidence="1 2">XM1</strain>
    </source>
</reference>
<evidence type="ECO:0008006" key="3">
    <source>
        <dbReference type="Google" id="ProtNLM"/>
    </source>
</evidence>
<gene>
    <name evidence="1" type="ORF">CJ301_12445</name>
</gene>
<evidence type="ECO:0000313" key="2">
    <source>
        <dbReference type="Proteomes" id="UP000221860"/>
    </source>
</evidence>
<dbReference type="AlphaFoldDB" id="A0A2G1MEH8"/>
<dbReference type="OrthoDB" id="117888at2"/>
<protein>
    <recommendedName>
        <fullName evidence="3">Antitoxin Xre/MbcA/ParS-like toxin-binding domain-containing protein</fullName>
    </recommendedName>
</protein>
<keyword evidence="2" id="KW-1185">Reference proteome</keyword>
<accession>A0A2G1MEH8</accession>